<keyword evidence="5" id="KW-0962">Peroxisome biogenesis</keyword>
<evidence type="ECO:0000256" key="8">
    <source>
        <dbReference type="ARBA" id="ARBA00022927"/>
    </source>
</evidence>
<evidence type="ECO:0000256" key="9">
    <source>
        <dbReference type="ARBA" id="ARBA00023034"/>
    </source>
</evidence>
<organism evidence="16 17">
    <name type="scientific">Erpetoichthys calabaricus</name>
    <name type="common">Rope fish</name>
    <name type="synonym">Calamoichthys calabaricus</name>
    <dbReference type="NCBI Taxonomy" id="27687"/>
    <lineage>
        <taxon>Eukaryota</taxon>
        <taxon>Metazoa</taxon>
        <taxon>Chordata</taxon>
        <taxon>Craniata</taxon>
        <taxon>Vertebrata</taxon>
        <taxon>Euteleostomi</taxon>
        <taxon>Actinopterygii</taxon>
        <taxon>Polypteriformes</taxon>
        <taxon>Polypteridae</taxon>
        <taxon>Erpetoichthys</taxon>
    </lineage>
</organism>
<keyword evidence="17" id="KW-1185">Reference proteome</keyword>
<proteinExistence type="inferred from homology"/>
<evidence type="ECO:0000256" key="3">
    <source>
        <dbReference type="ARBA" id="ARBA00005927"/>
    </source>
</evidence>
<keyword evidence="6 12" id="KW-0256">Endoplasmic reticulum</keyword>
<dbReference type="GO" id="GO:0015031">
    <property type="term" value="P:protein transport"/>
    <property type="evidence" value="ECO:0007669"/>
    <property type="project" value="UniProtKB-KW"/>
</dbReference>
<dbReference type="GO" id="GO:0070973">
    <property type="term" value="P:protein localization to endoplasmic reticulum exit site"/>
    <property type="evidence" value="ECO:0007669"/>
    <property type="project" value="TreeGrafter"/>
</dbReference>
<dbReference type="GO" id="GO:0000139">
    <property type="term" value="C:Golgi membrane"/>
    <property type="evidence" value="ECO:0007669"/>
    <property type="project" value="UniProtKB-SubCell"/>
</dbReference>
<dbReference type="Pfam" id="PF12932">
    <property type="entry name" value="Sec16"/>
    <property type="match status" value="1"/>
</dbReference>
<evidence type="ECO:0000256" key="6">
    <source>
        <dbReference type="ARBA" id="ARBA00022824"/>
    </source>
</evidence>
<reference evidence="16" key="2">
    <citation type="submission" date="2025-08" db="UniProtKB">
        <authorList>
            <consortium name="Ensembl"/>
        </authorList>
    </citation>
    <scope>IDENTIFICATION</scope>
</reference>
<evidence type="ECO:0000256" key="1">
    <source>
        <dbReference type="ARBA" id="ARBA00004395"/>
    </source>
</evidence>
<dbReference type="Gene3D" id="1.25.40.1030">
    <property type="match status" value="1"/>
</dbReference>
<evidence type="ECO:0000256" key="10">
    <source>
        <dbReference type="ARBA" id="ARBA00023136"/>
    </source>
</evidence>
<evidence type="ECO:0000259" key="15">
    <source>
        <dbReference type="Pfam" id="PF12932"/>
    </source>
</evidence>
<protein>
    <recommendedName>
        <fullName evidence="12">Protein transport protein sec16</fullName>
    </recommendedName>
</protein>
<dbReference type="Proteomes" id="UP000694620">
    <property type="component" value="Chromosome 10"/>
</dbReference>
<comment type="subunit">
    <text evidence="12">SEC16A and SEC16B are each present in multiple copies in a heteromeric complex.</text>
</comment>
<name>A0A8C4SC09_ERPCA</name>
<feature type="compositionally biased region" description="Basic and acidic residues" evidence="13">
    <location>
        <begin position="895"/>
        <end position="912"/>
    </location>
</feature>
<comment type="similarity">
    <text evidence="3 12">Belongs to the SEC16 family.</text>
</comment>
<keyword evidence="9 12" id="KW-0333">Golgi apparatus</keyword>
<evidence type="ECO:0000256" key="12">
    <source>
        <dbReference type="RuleBase" id="RU364101"/>
    </source>
</evidence>
<dbReference type="InterPro" id="IPR024298">
    <property type="entry name" value="Sec16_Sec23-bd"/>
</dbReference>
<comment type="subcellular location">
    <subcellularLocation>
        <location evidence="2">Endoplasmic reticulum membrane</location>
        <topology evidence="2">Peripheral membrane protein</topology>
    </subcellularLocation>
    <subcellularLocation>
        <location evidence="1">Golgi apparatus membrane</location>
        <topology evidence="1">Peripheral membrane protein</topology>
    </subcellularLocation>
</comment>
<reference evidence="16" key="1">
    <citation type="submission" date="2021-06" db="EMBL/GenBank/DDBJ databases">
        <authorList>
            <consortium name="Wellcome Sanger Institute Data Sharing"/>
        </authorList>
    </citation>
    <scope>NUCLEOTIDE SEQUENCE [LARGE SCALE GENOMIC DNA]</scope>
</reference>
<evidence type="ECO:0000313" key="17">
    <source>
        <dbReference type="Proteomes" id="UP000694620"/>
    </source>
</evidence>
<evidence type="ECO:0000256" key="2">
    <source>
        <dbReference type="ARBA" id="ARBA00004406"/>
    </source>
</evidence>
<evidence type="ECO:0000256" key="7">
    <source>
        <dbReference type="ARBA" id="ARBA00022892"/>
    </source>
</evidence>
<accession>A0A8C4SC09</accession>
<dbReference type="GO" id="GO:0007030">
    <property type="term" value="P:Golgi organization"/>
    <property type="evidence" value="ECO:0007669"/>
    <property type="project" value="TreeGrafter"/>
</dbReference>
<feature type="region of interest" description="Disordered" evidence="13">
    <location>
        <begin position="81"/>
        <end position="104"/>
    </location>
</feature>
<keyword evidence="8 12" id="KW-0653">Protein transport</keyword>
<comment type="function">
    <text evidence="11">Plays a role in the organization of the endoplasmic reticulum exit sites (ERES), also known as transitional endoplasmic reticulum (tER). Required for secretory cargo traffic from the endoplasmic reticulum to the Golgi apparatus. Involved in peroxisome biogenesis. Regulates the transport of peroxisomal biogenesis factors PEX3 and PEX16 from the ER to peroxisomes.</text>
</comment>
<evidence type="ECO:0000313" key="16">
    <source>
        <dbReference type="Ensembl" id="ENSECRP00000015123.1"/>
    </source>
</evidence>
<feature type="region of interest" description="Disordered" evidence="13">
    <location>
        <begin position="895"/>
        <end position="958"/>
    </location>
</feature>
<dbReference type="PANTHER" id="PTHR13402:SF11">
    <property type="entry name" value="PROTEIN TRANSPORT PROTEIN SEC16B"/>
    <property type="match status" value="1"/>
</dbReference>
<feature type="domain" description="Sec16 central conserved" evidence="15">
    <location>
        <begin position="277"/>
        <end position="377"/>
    </location>
</feature>
<reference evidence="16" key="3">
    <citation type="submission" date="2025-09" db="UniProtKB">
        <authorList>
            <consortium name="Ensembl"/>
        </authorList>
    </citation>
    <scope>IDENTIFICATION</scope>
</reference>
<dbReference type="GO" id="GO:0016192">
    <property type="term" value="P:vesicle-mediated transport"/>
    <property type="evidence" value="ECO:0007669"/>
    <property type="project" value="UniProtKB-KW"/>
</dbReference>
<dbReference type="GO" id="GO:0070971">
    <property type="term" value="C:endoplasmic reticulum exit site"/>
    <property type="evidence" value="ECO:0007669"/>
    <property type="project" value="UniProtKB-ARBA"/>
</dbReference>
<dbReference type="Pfam" id="PF12931">
    <property type="entry name" value="TPR_Sec16"/>
    <property type="match status" value="1"/>
</dbReference>
<dbReference type="Ensembl" id="ENSECRT00000015390.1">
    <property type="protein sequence ID" value="ENSECRP00000015123.1"/>
    <property type="gene ID" value="ENSECRG00000010086.1"/>
</dbReference>
<evidence type="ECO:0000256" key="11">
    <source>
        <dbReference type="ARBA" id="ARBA00045648"/>
    </source>
</evidence>
<feature type="compositionally biased region" description="Pro residues" evidence="13">
    <location>
        <begin position="921"/>
        <end position="937"/>
    </location>
</feature>
<dbReference type="GO" id="GO:0005789">
    <property type="term" value="C:endoplasmic reticulum membrane"/>
    <property type="evidence" value="ECO:0007669"/>
    <property type="project" value="UniProtKB-SubCell"/>
</dbReference>
<evidence type="ECO:0000256" key="4">
    <source>
        <dbReference type="ARBA" id="ARBA00022448"/>
    </source>
</evidence>
<dbReference type="GO" id="GO:0012507">
    <property type="term" value="C:ER to Golgi transport vesicle membrane"/>
    <property type="evidence" value="ECO:0007669"/>
    <property type="project" value="TreeGrafter"/>
</dbReference>
<dbReference type="CDD" id="cd09233">
    <property type="entry name" value="ACE1-Sec16-like"/>
    <property type="match status" value="1"/>
</dbReference>
<dbReference type="InterPro" id="IPR024340">
    <property type="entry name" value="Sec16_CCD"/>
</dbReference>
<dbReference type="GeneTree" id="ENSGT00940000160138"/>
<dbReference type="GO" id="GO:0007031">
    <property type="term" value="P:peroxisome organization"/>
    <property type="evidence" value="ECO:0007669"/>
    <property type="project" value="UniProtKB-KW"/>
</dbReference>
<sequence>MDPRDHLWHNQRSHAPSHYTGNPHYFGRPFSWDVYYNGSSLPMPEQPRDVYYTDADSRSRTWAQYDPRMIHYISSPIPRHNYGINTTRRPSSKTDHFTEMPETSTFSRQRANCYEAWELRSNRAGYDREYHRMPYAYGDAETWNYASQYQEYTDNNQETYEEVRYRQDKTHFSYMELEPLSINQHPVRDHAYDRIAEDNFGKQSEESADHSQLSFYGYGQLANCKISGLSSSSHELSQYMDSSYQYDAEPSVQSTSLQPDYGIKSESASSLKFCLPHVAVSFGPGGQLVRVNPHRPSEGEPALVEIHSLEVILVSTREQEEMRLFPGPLLREDLHKVDVLAFCQHQIRVFPRGDTRRDDSCVAILWKMLELLCRQNGRIVGSDVAELLMKDCKNPRYYTKAETVDESGSLIDLSDEMTIPDNIQDGTDLLTGERKSSTESYSESLQRYTRLLLSGRKKEALEAAMGNELWGHAFFLASKMDSRTYINVLNRFTNSLALSDPLQTLFQLLSGRTPIASTNCGDDRWGDWKPHLAMMLSNQTSDPDVYQKAVITMADTLASKDFINAAHFCYLIAGVPFGNYTDKSEKMVLLGSNHNLPFLKFATTSAIQLTEVFEYCQRLGNPSFSISAFQVYKFLYACRLLDYGLASQAFHYCEVIGKTIVDQETCSPVLLQQIIMLSDRLKLSDPLFHERSELVQDLESDWLKRLRQMHVQSQVEAQNQCGNHQRETIASVSTDQEIRVQKDRHTVPNTQDHWPDGAYHHYDHWDPVEESAFKSLTHPVPTLYMSSMSSRITTEPSECVPSKEWVTEDQMESTHGKIKDTAGDGLPADSNESHVSQETDVLEGKTQIITKEENDPDASFRPLTNKVTGKMDLQANKEPRRGWFGWFRSAGKQKTEAAHKEVSGDTMAENKQDISTSQLIGPPPPGPINQYSPPPPTQDGVNPYSRKARAIKPGAVMD</sequence>
<evidence type="ECO:0000256" key="5">
    <source>
        <dbReference type="ARBA" id="ARBA00022593"/>
    </source>
</evidence>
<evidence type="ECO:0000259" key="14">
    <source>
        <dbReference type="Pfam" id="PF12931"/>
    </source>
</evidence>
<dbReference type="AlphaFoldDB" id="A0A8C4SC09"/>
<keyword evidence="4 12" id="KW-0813">Transport</keyword>
<feature type="region of interest" description="Disordered" evidence="13">
    <location>
        <begin position="1"/>
        <end position="20"/>
    </location>
</feature>
<keyword evidence="10 12" id="KW-0472">Membrane</keyword>
<gene>
    <name evidence="16" type="primary">sec16b</name>
</gene>
<evidence type="ECO:0000256" key="13">
    <source>
        <dbReference type="SAM" id="MobiDB-lite"/>
    </source>
</evidence>
<dbReference type="PANTHER" id="PTHR13402">
    <property type="entry name" value="RGPR-RELATED"/>
    <property type="match status" value="1"/>
</dbReference>
<keyword evidence="7 12" id="KW-0931">ER-Golgi transport</keyword>
<feature type="domain" description="Sec16 Sec23-binding" evidence="14">
    <location>
        <begin position="450"/>
        <end position="685"/>
    </location>
</feature>